<dbReference type="InterPro" id="IPR012677">
    <property type="entry name" value="Nucleotide-bd_a/b_plait_sf"/>
</dbReference>
<feature type="region of interest" description="Disordered" evidence="2">
    <location>
        <begin position="126"/>
        <end position="158"/>
    </location>
</feature>
<organism evidence="4 5">
    <name type="scientific">Trypanosoma rangeli</name>
    <dbReference type="NCBI Taxonomy" id="5698"/>
    <lineage>
        <taxon>Eukaryota</taxon>
        <taxon>Discoba</taxon>
        <taxon>Euglenozoa</taxon>
        <taxon>Kinetoplastea</taxon>
        <taxon>Metakinetoplastina</taxon>
        <taxon>Trypanosomatida</taxon>
        <taxon>Trypanosomatidae</taxon>
        <taxon>Trypanosoma</taxon>
        <taxon>Herpetosoma</taxon>
    </lineage>
</organism>
<dbReference type="OrthoDB" id="267639at2759"/>
<accession>A0A3R7M1S3</accession>
<gene>
    <name evidence="4" type="ORF">TraAM80_09173</name>
</gene>
<dbReference type="InterPro" id="IPR035979">
    <property type="entry name" value="RBD_domain_sf"/>
</dbReference>
<dbReference type="GeneID" id="40333106"/>
<dbReference type="Pfam" id="PF00076">
    <property type="entry name" value="RRM_1"/>
    <property type="match status" value="1"/>
</dbReference>
<evidence type="ECO:0000259" key="3">
    <source>
        <dbReference type="PROSITE" id="PS50102"/>
    </source>
</evidence>
<dbReference type="Gene3D" id="3.30.70.330">
    <property type="match status" value="1"/>
</dbReference>
<dbReference type="Proteomes" id="UP000283634">
    <property type="component" value="Unassembled WGS sequence"/>
</dbReference>
<dbReference type="RefSeq" id="XP_029234284.1">
    <property type="nucleotide sequence ID" value="XM_029385873.1"/>
</dbReference>
<dbReference type="PANTHER" id="PTHR48037:SF1">
    <property type="entry name" value="RRM DOMAIN-CONTAINING PROTEIN"/>
    <property type="match status" value="1"/>
</dbReference>
<protein>
    <submittedName>
        <fullName evidence="4">Putative RNA-binding protein</fullName>
    </submittedName>
</protein>
<dbReference type="EMBL" id="MKGL01000528">
    <property type="protein sequence ID" value="RNE97749.1"/>
    <property type="molecule type" value="Genomic_DNA"/>
</dbReference>
<name>A0A3R7M1S3_TRYRA</name>
<evidence type="ECO:0000313" key="5">
    <source>
        <dbReference type="Proteomes" id="UP000283634"/>
    </source>
</evidence>
<sequence length="303" mass="32372">MSHSLNSTNLINPESLGQPQNDRATNAASSAHQAKEGDNTLQRRNVYVSGLPETFRAAEFREMCQTFGRVEASKLCIDTKCRPMKGYGFALFFEEAAAAKCIKQLNGHWLGGRTLQARLADAAATPVPLDPSSAHPPISRVRPSAKPHRTPNSSVHSTACMTDGPLGLTKSISLSPCSSQELTPPITPSQVNLTPPLLPTGEFGCGSRYNNNAAAGAQPILYQQVPVEQQMAPPVGPLSAQPGYLPMPPAFLQPSMMGMPVYVTMPPWTNAPAGVPQPFVVPTTMMASGGYPQQFYSPVVFSP</sequence>
<dbReference type="OMA" id="YRASEFR"/>
<dbReference type="InterPro" id="IPR000504">
    <property type="entry name" value="RRM_dom"/>
</dbReference>
<evidence type="ECO:0000313" key="4">
    <source>
        <dbReference type="EMBL" id="RNE97749.1"/>
    </source>
</evidence>
<dbReference type="AlphaFoldDB" id="A0A3R7M1S3"/>
<feature type="domain" description="RRM" evidence="3">
    <location>
        <begin position="44"/>
        <end position="122"/>
    </location>
</feature>
<keyword evidence="1" id="KW-0694">RNA-binding</keyword>
<evidence type="ECO:0000256" key="1">
    <source>
        <dbReference type="PROSITE-ProRule" id="PRU00176"/>
    </source>
</evidence>
<dbReference type="SUPFAM" id="SSF54928">
    <property type="entry name" value="RNA-binding domain, RBD"/>
    <property type="match status" value="1"/>
</dbReference>
<dbReference type="VEuPathDB" id="TriTrypDB:TRSC58_03259"/>
<dbReference type="PROSITE" id="PS50102">
    <property type="entry name" value="RRM"/>
    <property type="match status" value="1"/>
</dbReference>
<dbReference type="InterPro" id="IPR003954">
    <property type="entry name" value="RRM_euk-type"/>
</dbReference>
<feature type="compositionally biased region" description="Polar residues" evidence="2">
    <location>
        <begin position="1"/>
        <end position="32"/>
    </location>
</feature>
<dbReference type="SMART" id="SM00361">
    <property type="entry name" value="RRM_1"/>
    <property type="match status" value="1"/>
</dbReference>
<proteinExistence type="predicted"/>
<comment type="caution">
    <text evidence="4">The sequence shown here is derived from an EMBL/GenBank/DDBJ whole genome shotgun (WGS) entry which is preliminary data.</text>
</comment>
<dbReference type="GO" id="GO:0003723">
    <property type="term" value="F:RNA binding"/>
    <property type="evidence" value="ECO:0007669"/>
    <property type="project" value="UniProtKB-UniRule"/>
</dbReference>
<reference evidence="4 5" key="1">
    <citation type="journal article" date="2018" name="BMC Genomics">
        <title>Genomic comparison of Trypanosoma conorhini and Trypanosoma rangeli to Trypanosoma cruzi strains of high and low virulence.</title>
        <authorList>
            <person name="Bradwell K.R."/>
            <person name="Koparde V.N."/>
            <person name="Matveyev A.V."/>
            <person name="Serrano M.G."/>
            <person name="Alves J.M."/>
            <person name="Parikh H."/>
            <person name="Huang B."/>
            <person name="Lee V."/>
            <person name="Espinosa-Alvarez O."/>
            <person name="Ortiz P.A."/>
            <person name="Costa-Martins A.G."/>
            <person name="Teixeira M.M."/>
            <person name="Buck G.A."/>
        </authorList>
    </citation>
    <scope>NUCLEOTIDE SEQUENCE [LARGE SCALE GENOMIC DNA]</scope>
    <source>
        <strain evidence="4 5">AM80</strain>
    </source>
</reference>
<keyword evidence="5" id="KW-1185">Reference proteome</keyword>
<dbReference type="PANTHER" id="PTHR48037">
    <property type="entry name" value="ATPASE E1"/>
    <property type="match status" value="1"/>
</dbReference>
<feature type="region of interest" description="Disordered" evidence="2">
    <location>
        <begin position="1"/>
        <end position="41"/>
    </location>
</feature>
<dbReference type="SMART" id="SM00360">
    <property type="entry name" value="RRM"/>
    <property type="match status" value="1"/>
</dbReference>
<evidence type="ECO:0000256" key="2">
    <source>
        <dbReference type="SAM" id="MobiDB-lite"/>
    </source>
</evidence>